<evidence type="ECO:0000313" key="2">
    <source>
        <dbReference type="EMBL" id="NSB13397.1"/>
    </source>
</evidence>
<dbReference type="SUPFAM" id="SSF55729">
    <property type="entry name" value="Acyl-CoA N-acyltransferases (Nat)"/>
    <property type="match status" value="1"/>
</dbReference>
<dbReference type="InterPro" id="IPR000182">
    <property type="entry name" value="GNAT_dom"/>
</dbReference>
<protein>
    <submittedName>
        <fullName evidence="2">Ribosomal protein S18 acetylase RimI-like enzyme</fullName>
    </submittedName>
</protein>
<organism evidence="2 3">
    <name type="scientific">Clostridium beijerinckii</name>
    <name type="common">Clostridium MP</name>
    <dbReference type="NCBI Taxonomy" id="1520"/>
    <lineage>
        <taxon>Bacteria</taxon>
        <taxon>Bacillati</taxon>
        <taxon>Bacillota</taxon>
        <taxon>Clostridia</taxon>
        <taxon>Eubacteriales</taxon>
        <taxon>Clostridiaceae</taxon>
        <taxon>Clostridium</taxon>
    </lineage>
</organism>
<dbReference type="EMBL" id="JABTDW010000001">
    <property type="protein sequence ID" value="NSB13397.1"/>
    <property type="molecule type" value="Genomic_DNA"/>
</dbReference>
<dbReference type="GO" id="GO:0016747">
    <property type="term" value="F:acyltransferase activity, transferring groups other than amino-acyl groups"/>
    <property type="evidence" value="ECO:0007669"/>
    <property type="project" value="InterPro"/>
</dbReference>
<dbReference type="RefSeq" id="WP_241425965.1">
    <property type="nucleotide sequence ID" value="NZ_JABTDW010000001.1"/>
</dbReference>
<keyword evidence="2" id="KW-0687">Ribonucleoprotein</keyword>
<evidence type="ECO:0000259" key="1">
    <source>
        <dbReference type="PROSITE" id="PS51186"/>
    </source>
</evidence>
<proteinExistence type="predicted"/>
<dbReference type="InterPro" id="IPR016181">
    <property type="entry name" value="Acyl_CoA_acyltransferase"/>
</dbReference>
<sequence length="150" mass="17474">MKLENRKTTSEPLELINLSAKNKEEYLNVFNKSFSDMPHGCYYEMEDIEKYLNDNSENRYYLVRDKNKLIGFMNIEIENKVGSFDIGLCNEFRGVGYGKRLLETAIYTLNAVNVDKVTLNVIEKNSIALNMYLKRGFVIDNILSHWIEIA</sequence>
<dbReference type="PROSITE" id="PS51186">
    <property type="entry name" value="GNAT"/>
    <property type="match status" value="1"/>
</dbReference>
<dbReference type="CDD" id="cd04301">
    <property type="entry name" value="NAT_SF"/>
    <property type="match status" value="1"/>
</dbReference>
<name>A0AAE5LP74_CLOBE</name>
<dbReference type="AlphaFoldDB" id="A0AAE5LP74"/>
<dbReference type="Gene3D" id="3.40.630.30">
    <property type="match status" value="1"/>
</dbReference>
<feature type="domain" description="N-acetyltransferase" evidence="1">
    <location>
        <begin position="13"/>
        <end position="150"/>
    </location>
</feature>
<evidence type="ECO:0000313" key="3">
    <source>
        <dbReference type="Proteomes" id="UP000822184"/>
    </source>
</evidence>
<dbReference type="Proteomes" id="UP000822184">
    <property type="component" value="Unassembled WGS sequence"/>
</dbReference>
<dbReference type="Pfam" id="PF00583">
    <property type="entry name" value="Acetyltransf_1"/>
    <property type="match status" value="1"/>
</dbReference>
<comment type="caution">
    <text evidence="2">The sequence shown here is derived from an EMBL/GenBank/DDBJ whole genome shotgun (WGS) entry which is preliminary data.</text>
</comment>
<dbReference type="GO" id="GO:0005840">
    <property type="term" value="C:ribosome"/>
    <property type="evidence" value="ECO:0007669"/>
    <property type="project" value="UniProtKB-KW"/>
</dbReference>
<keyword evidence="2" id="KW-0689">Ribosomal protein</keyword>
<reference evidence="2" key="1">
    <citation type="submission" date="2020-06" db="EMBL/GenBank/DDBJ databases">
        <title>Genomic insights into acetone-butanol-ethanol (ABE) fermentation by sequencing solventogenic clostridia strains.</title>
        <authorList>
            <person name="Brown S."/>
        </authorList>
    </citation>
    <scope>NUCLEOTIDE SEQUENCE</scope>
    <source>
        <strain evidence="2">DJ123</strain>
    </source>
</reference>
<gene>
    <name evidence="2" type="ORF">BCD95_001656</name>
</gene>
<accession>A0AAE5LP74</accession>